<dbReference type="PANTHER" id="PTHR47017">
    <property type="entry name" value="ACYL-COA"/>
    <property type="match status" value="1"/>
</dbReference>
<dbReference type="OrthoDB" id="9776898at2"/>
<dbReference type="AlphaFoldDB" id="A0A5Q2QC69"/>
<evidence type="ECO:0000313" key="2">
    <source>
        <dbReference type="Proteomes" id="UP000388235"/>
    </source>
</evidence>
<name>A0A5Q2QC69_9GAMM</name>
<dbReference type="KEGG" id="llp:GH975_09035"/>
<dbReference type="EMBL" id="CP045871">
    <property type="protein sequence ID" value="QGG80704.1"/>
    <property type="molecule type" value="Genomic_DNA"/>
</dbReference>
<dbReference type="PANTHER" id="PTHR47017:SF1">
    <property type="entry name" value="ACYL-COA"/>
    <property type="match status" value="1"/>
</dbReference>
<gene>
    <name evidence="1" type="ORF">GH975_09035</name>
</gene>
<keyword evidence="2" id="KW-1185">Reference proteome</keyword>
<proteinExistence type="predicted"/>
<dbReference type="InterPro" id="IPR007434">
    <property type="entry name" value="FemAB-like"/>
</dbReference>
<reference evidence="1 2" key="1">
    <citation type="submission" date="2019-11" db="EMBL/GenBank/DDBJ databases">
        <authorList>
            <person name="Khan S.A."/>
            <person name="Jeon C.O."/>
            <person name="Chun B.H."/>
        </authorList>
    </citation>
    <scope>NUCLEOTIDE SEQUENCE [LARGE SCALE GENOMIC DNA]</scope>
    <source>
        <strain evidence="1 2">IMCC 1097</strain>
    </source>
</reference>
<dbReference type="Proteomes" id="UP000388235">
    <property type="component" value="Chromosome"/>
</dbReference>
<keyword evidence="1" id="KW-0808">Transferase</keyword>
<dbReference type="Pfam" id="PF04339">
    <property type="entry name" value="FemAB_like"/>
    <property type="match status" value="1"/>
</dbReference>
<dbReference type="GO" id="GO:0016740">
    <property type="term" value="F:transferase activity"/>
    <property type="evidence" value="ECO:0007669"/>
    <property type="project" value="UniProtKB-KW"/>
</dbReference>
<sequence>MNLRIESLTSIADIDAGCWNDWLNGYPFLRHEFLSALESSGATCQATGWVPMHLVAWDDQRPIAALPLFAKHHSRGEYVFDWGWADAFERAGGDYYPKLLSAAPFTPATGPRLLGDPRAHPALLAHIDQLIDQGFSSWHCLFPAHQIEGDDTLRRIGVQYHWHNQGYADFAEFLAPMTSKRRKAIRRERRIVADQGITLERIAGECAADADIEAFYRFYQNTYAVRGQRGYLNADAFKQMFHGMGDQLCLVMARMDQQAVGAALLFHDATTLYGRYWGGHQLDCLHFEACYYQGIEFAIERGLERFDPGAQGEHKIPRGFAPTQTQSFHRIGHPGFRAAVAEFLGREQGAVERWQSDAAAALPFKIATEDAAT</sequence>
<dbReference type="SUPFAM" id="SSF55729">
    <property type="entry name" value="Acyl-CoA N-acyltransferases (Nat)"/>
    <property type="match status" value="1"/>
</dbReference>
<dbReference type="InterPro" id="IPR016181">
    <property type="entry name" value="Acyl_CoA_acyltransferase"/>
</dbReference>
<protein>
    <submittedName>
        <fullName evidence="1">GNAT family N-acetyltransferase</fullName>
    </submittedName>
</protein>
<organism evidence="1 2">
    <name type="scientific">Litorivicinus lipolyticus</name>
    <dbReference type="NCBI Taxonomy" id="418701"/>
    <lineage>
        <taxon>Bacteria</taxon>
        <taxon>Pseudomonadati</taxon>
        <taxon>Pseudomonadota</taxon>
        <taxon>Gammaproteobacteria</taxon>
        <taxon>Oceanospirillales</taxon>
        <taxon>Litorivicinaceae</taxon>
        <taxon>Litorivicinus</taxon>
    </lineage>
</organism>
<dbReference type="Gene3D" id="3.40.630.30">
    <property type="match status" value="1"/>
</dbReference>
<dbReference type="RefSeq" id="WP_153714208.1">
    <property type="nucleotide sequence ID" value="NZ_CP045871.1"/>
</dbReference>
<evidence type="ECO:0000313" key="1">
    <source>
        <dbReference type="EMBL" id="QGG80704.1"/>
    </source>
</evidence>
<accession>A0A5Q2QC69</accession>